<feature type="transmembrane region" description="Helical" evidence="1">
    <location>
        <begin position="12"/>
        <end position="36"/>
    </location>
</feature>
<feature type="transmembrane region" description="Helical" evidence="1">
    <location>
        <begin position="175"/>
        <end position="196"/>
    </location>
</feature>
<gene>
    <name evidence="2" type="ORF">GA0070215_102399</name>
</gene>
<proteinExistence type="predicted"/>
<keyword evidence="3" id="KW-1185">Reference proteome</keyword>
<dbReference type="AlphaFoldDB" id="A0A1C4V4Q4"/>
<organism evidence="2 3">
    <name type="scientific">Micromonospora marina</name>
    <dbReference type="NCBI Taxonomy" id="307120"/>
    <lineage>
        <taxon>Bacteria</taxon>
        <taxon>Bacillati</taxon>
        <taxon>Actinomycetota</taxon>
        <taxon>Actinomycetes</taxon>
        <taxon>Micromonosporales</taxon>
        <taxon>Micromonosporaceae</taxon>
        <taxon>Micromonospora</taxon>
    </lineage>
</organism>
<protein>
    <submittedName>
        <fullName evidence="2">Uncharacterized protein</fullName>
    </submittedName>
</protein>
<sequence length="197" mass="21319">MLADEAPKITDWMQGLGSLAALAMSIPALVFTALLYRHEVGIRRKERADADVAQARLVFGRVVELRAHGDMLAAVRWEVVNHSASPVFQVTANIFHSTSGHAVQDPNELEVLTNRHDRELRIEPPVRVPAATTYRDLSIEVAFTDAAGLLWRRTDRAAPQRVLQGAAPRVNGARLLACGVLALSATGTALALAALFA</sequence>
<keyword evidence="1" id="KW-0472">Membrane</keyword>
<dbReference type="Proteomes" id="UP000198551">
    <property type="component" value="Unassembled WGS sequence"/>
</dbReference>
<dbReference type="EMBL" id="FMCV01000002">
    <property type="protein sequence ID" value="SCE78992.1"/>
    <property type="molecule type" value="Genomic_DNA"/>
</dbReference>
<reference evidence="3" key="1">
    <citation type="submission" date="2016-06" db="EMBL/GenBank/DDBJ databases">
        <authorList>
            <person name="Varghese N."/>
        </authorList>
    </citation>
    <scope>NUCLEOTIDE SEQUENCE [LARGE SCALE GENOMIC DNA]</scope>
    <source>
        <strain evidence="3">DSM 45555</strain>
    </source>
</reference>
<evidence type="ECO:0000256" key="1">
    <source>
        <dbReference type="SAM" id="Phobius"/>
    </source>
</evidence>
<name>A0A1C4V4Q4_9ACTN</name>
<evidence type="ECO:0000313" key="2">
    <source>
        <dbReference type="EMBL" id="SCE78992.1"/>
    </source>
</evidence>
<accession>A0A1C4V4Q4</accession>
<dbReference type="RefSeq" id="WP_091042037.1">
    <property type="nucleotide sequence ID" value="NZ_FMCV01000002.1"/>
</dbReference>
<keyword evidence="1" id="KW-1133">Transmembrane helix</keyword>
<evidence type="ECO:0000313" key="3">
    <source>
        <dbReference type="Proteomes" id="UP000198551"/>
    </source>
</evidence>
<keyword evidence="1" id="KW-0812">Transmembrane</keyword>